<dbReference type="Gene3D" id="2.115.10.20">
    <property type="entry name" value="Glycosyl hydrolase domain, family 43"/>
    <property type="match status" value="1"/>
</dbReference>
<keyword evidence="10" id="KW-1185">Reference proteome</keyword>
<comment type="caution">
    <text evidence="9">The sequence shown here is derived from an EMBL/GenBank/DDBJ whole genome shotgun (WGS) entry which is preliminary data.</text>
</comment>
<evidence type="ECO:0000313" key="10">
    <source>
        <dbReference type="Proteomes" id="UP001152649"/>
    </source>
</evidence>
<gene>
    <name evidence="9" type="ORF">PSALAMII_LOCUS6758</name>
</gene>
<evidence type="ECO:0000256" key="1">
    <source>
        <dbReference type="ARBA" id="ARBA00009865"/>
    </source>
</evidence>
<reference evidence="9" key="1">
    <citation type="submission" date="2021-07" db="EMBL/GenBank/DDBJ databases">
        <authorList>
            <person name="Branca A.L. A."/>
        </authorList>
    </citation>
    <scope>NUCLEOTIDE SEQUENCE</scope>
</reference>
<dbReference type="InterPro" id="IPR006710">
    <property type="entry name" value="Glyco_hydro_43"/>
</dbReference>
<feature type="active site" description="Proton donor" evidence="5">
    <location>
        <position position="196"/>
    </location>
</feature>
<evidence type="ECO:0000256" key="5">
    <source>
        <dbReference type="PIRSR" id="PIRSR606710-1"/>
    </source>
</evidence>
<dbReference type="Gene3D" id="2.60.120.200">
    <property type="match status" value="1"/>
</dbReference>
<protein>
    <recommendedName>
        <fullName evidence="8">Beta-xylosidase C-terminal Concanavalin A-like domain-containing protein</fullName>
    </recommendedName>
</protein>
<evidence type="ECO:0000259" key="8">
    <source>
        <dbReference type="Pfam" id="PF17851"/>
    </source>
</evidence>
<accession>A0A9W4JCB6</accession>
<dbReference type="SUPFAM" id="SSF49899">
    <property type="entry name" value="Concanavalin A-like lectins/glucanases"/>
    <property type="match status" value="1"/>
</dbReference>
<dbReference type="EMBL" id="CAJVPG010000310">
    <property type="protein sequence ID" value="CAG8390998.1"/>
    <property type="molecule type" value="Genomic_DNA"/>
</dbReference>
<keyword evidence="4 7" id="KW-0326">Glycosidase</keyword>
<organism evidence="9 10">
    <name type="scientific">Penicillium salamii</name>
    <dbReference type="NCBI Taxonomy" id="1612424"/>
    <lineage>
        <taxon>Eukaryota</taxon>
        <taxon>Fungi</taxon>
        <taxon>Dikarya</taxon>
        <taxon>Ascomycota</taxon>
        <taxon>Pezizomycotina</taxon>
        <taxon>Eurotiomycetes</taxon>
        <taxon>Eurotiomycetidae</taxon>
        <taxon>Eurotiales</taxon>
        <taxon>Aspergillaceae</taxon>
        <taxon>Penicillium</taxon>
    </lineage>
</organism>
<feature type="site" description="Important for catalytic activity, responsible for pKa modulation of the active site Glu and correct orientation of both the proton donor and substrate" evidence="6">
    <location>
        <position position="144"/>
    </location>
</feature>
<dbReference type="CDD" id="cd18617">
    <property type="entry name" value="GH43_XynB-like"/>
    <property type="match status" value="1"/>
</dbReference>
<dbReference type="OrthoDB" id="2139957at2759"/>
<dbReference type="InterPro" id="IPR023296">
    <property type="entry name" value="Glyco_hydro_beta-prop_sf"/>
</dbReference>
<evidence type="ECO:0000313" key="9">
    <source>
        <dbReference type="EMBL" id="CAG8390998.1"/>
    </source>
</evidence>
<evidence type="ECO:0000256" key="6">
    <source>
        <dbReference type="PIRSR" id="PIRSR606710-2"/>
    </source>
</evidence>
<evidence type="ECO:0000256" key="3">
    <source>
        <dbReference type="ARBA" id="ARBA00022801"/>
    </source>
</evidence>
<comment type="similarity">
    <text evidence="1 7">Belongs to the glycosyl hydrolase 43 family.</text>
</comment>
<dbReference type="GO" id="GO:0004553">
    <property type="term" value="F:hydrolase activity, hydrolyzing O-glycosyl compounds"/>
    <property type="evidence" value="ECO:0007669"/>
    <property type="project" value="InterPro"/>
</dbReference>
<dbReference type="Proteomes" id="UP001152649">
    <property type="component" value="Unassembled WGS sequence"/>
</dbReference>
<dbReference type="PANTHER" id="PTHR42812:SF12">
    <property type="entry name" value="BETA-XYLOSIDASE-RELATED"/>
    <property type="match status" value="1"/>
</dbReference>
<keyword evidence="3 7" id="KW-0378">Hydrolase</keyword>
<dbReference type="GO" id="GO:0005975">
    <property type="term" value="P:carbohydrate metabolic process"/>
    <property type="evidence" value="ECO:0007669"/>
    <property type="project" value="InterPro"/>
</dbReference>
<dbReference type="SUPFAM" id="SSF75005">
    <property type="entry name" value="Arabinanase/levansucrase/invertase"/>
    <property type="match status" value="1"/>
</dbReference>
<dbReference type="Pfam" id="PF17851">
    <property type="entry name" value="GH43_C2"/>
    <property type="match status" value="1"/>
</dbReference>
<dbReference type="InterPro" id="IPR041542">
    <property type="entry name" value="GH43_C2"/>
</dbReference>
<evidence type="ECO:0000256" key="4">
    <source>
        <dbReference type="ARBA" id="ARBA00023295"/>
    </source>
</evidence>
<feature type="active site" description="Proton acceptor" evidence="5">
    <location>
        <position position="14"/>
    </location>
</feature>
<proteinExistence type="inferred from homology"/>
<dbReference type="AlphaFoldDB" id="A0A9W4JCB6"/>
<feature type="domain" description="Beta-xylosidase C-terminal Concanavalin A-like" evidence="8">
    <location>
        <begin position="328"/>
        <end position="489"/>
    </location>
</feature>
<name>A0A9W4JCB6_9EURO</name>
<keyword evidence="2" id="KW-0732">Signal</keyword>
<sequence length="503" mass="56760">MTHSNPIIPGFSPDPSICLIGDSFFLVTSSFHLFPGLPIYTSKDLISWTHIGNAINRRSQVSLSRATTFLDPWDDGTTLVATGGLYAPTIRHHGGLTYIICTNVIHGPSNLPGDERNEQFIIHTSDIRSGKWSDPIIFDIPGIDPSLFFDNGHVFVQLCKVGPEFQIFNMEIDIESGKIVKEPTLIWKGWKRGFTEGPHIYMKDGWYYLLCAEGGTFQDHMLSIARSRDIWGPYEPYERNPLYTASGTDQYIQHTGHGDFFQDQSGKWWVVLLGVRKKDGRSIMGRETFLAAVDWPKDEWPTMQPPSCDQDAKINSILLENEASVAPWVHLRDARLERCRIEGNSITLQADTVDLTSPEQSVAFVGQRQRMLHGTATVELYNLASSAPLRAGLCLYKDEHRFLAIEYDFGLQQVHFKALNRAKSIEQDETYSLLFQKLISFRIDYTETSLKFLFQADQGDWQCTSEFDTANLTDNDFTGPIIGVFAIGDNAMVKFGGFQVDAM</sequence>
<evidence type="ECO:0000256" key="2">
    <source>
        <dbReference type="ARBA" id="ARBA00022729"/>
    </source>
</evidence>
<dbReference type="InterPro" id="IPR051795">
    <property type="entry name" value="Glycosyl_Hydrlase_43"/>
</dbReference>
<evidence type="ECO:0000256" key="7">
    <source>
        <dbReference type="RuleBase" id="RU361187"/>
    </source>
</evidence>
<dbReference type="PANTHER" id="PTHR42812">
    <property type="entry name" value="BETA-XYLOSIDASE"/>
    <property type="match status" value="1"/>
</dbReference>
<dbReference type="Pfam" id="PF04616">
    <property type="entry name" value="Glyco_hydro_43"/>
    <property type="match status" value="1"/>
</dbReference>
<dbReference type="InterPro" id="IPR013320">
    <property type="entry name" value="ConA-like_dom_sf"/>
</dbReference>